<feature type="transmembrane region" description="Helical" evidence="1">
    <location>
        <begin position="62"/>
        <end position="83"/>
    </location>
</feature>
<feature type="transmembrane region" description="Helical" evidence="1">
    <location>
        <begin position="146"/>
        <end position="166"/>
    </location>
</feature>
<dbReference type="EMBL" id="JAHCLR010000006">
    <property type="protein sequence ID" value="MBS9532953.1"/>
    <property type="molecule type" value="Genomic_DNA"/>
</dbReference>
<protein>
    <submittedName>
        <fullName evidence="2">DUF2561 family protein</fullName>
    </submittedName>
</protein>
<dbReference type="Proteomes" id="UP001519535">
    <property type="component" value="Unassembled WGS sequence"/>
</dbReference>
<dbReference type="Pfam" id="PF10812">
    <property type="entry name" value="DUF2561"/>
    <property type="match status" value="1"/>
</dbReference>
<dbReference type="InterPro" id="IPR024381">
    <property type="entry name" value="DUF2561"/>
</dbReference>
<keyword evidence="1" id="KW-0812">Transmembrane</keyword>
<organism evidence="2 3">
    <name type="scientific">Mycolicibacter acidiphilus</name>
    <dbReference type="NCBI Taxonomy" id="2835306"/>
    <lineage>
        <taxon>Bacteria</taxon>
        <taxon>Bacillati</taxon>
        <taxon>Actinomycetota</taxon>
        <taxon>Actinomycetes</taxon>
        <taxon>Mycobacteriales</taxon>
        <taxon>Mycobacteriaceae</taxon>
        <taxon>Mycolicibacter</taxon>
    </lineage>
</organism>
<feature type="transmembrane region" description="Helical" evidence="1">
    <location>
        <begin position="23"/>
        <end position="50"/>
    </location>
</feature>
<comment type="caution">
    <text evidence="2">The sequence shown here is derived from an EMBL/GenBank/DDBJ whole genome shotgun (WGS) entry which is preliminary data.</text>
</comment>
<proteinExistence type="predicted"/>
<evidence type="ECO:0000313" key="2">
    <source>
        <dbReference type="EMBL" id="MBS9532953.1"/>
    </source>
</evidence>
<keyword evidence="3" id="KW-1185">Reference proteome</keyword>
<gene>
    <name evidence="2" type="ORF">KIH27_05035</name>
</gene>
<dbReference type="RefSeq" id="WP_214091844.1">
    <property type="nucleotide sequence ID" value="NZ_JAHCLR010000006.1"/>
</dbReference>
<accession>A0ABS5RFB0</accession>
<evidence type="ECO:0000256" key="1">
    <source>
        <dbReference type="SAM" id="Phobius"/>
    </source>
</evidence>
<sequence length="208" mass="22190">MVSRNGGDRWARPGHSPEVVDRVLIGLCALIWLVLLGMSVAAIVALVDLGRGFHQPKNPHTGLLYIVIGVSVLVILAAIPVLLRARQAAPPGIGFGDRPPTRVPLQQPVPTRADVHAPGRREQTVRRVRPNQAAVDRVLLRGITELTGAIGAGLTAVAVATYLMAVGKDTGSWVCYGVAGAITLAMPVIPWLHLRQLREVLTSPVRFG</sequence>
<reference evidence="2 3" key="1">
    <citation type="submission" date="2021-05" db="EMBL/GenBank/DDBJ databases">
        <title>Mycobacterium acidophilum sp. nov., an extremely acid-tolerant member of the genus Mycobacterium.</title>
        <authorList>
            <person name="Xia J."/>
        </authorList>
    </citation>
    <scope>NUCLEOTIDE SEQUENCE [LARGE SCALE GENOMIC DNA]</scope>
    <source>
        <strain evidence="2 3">M1</strain>
    </source>
</reference>
<keyword evidence="1" id="KW-1133">Transmembrane helix</keyword>
<name>A0ABS5RFB0_9MYCO</name>
<evidence type="ECO:0000313" key="3">
    <source>
        <dbReference type="Proteomes" id="UP001519535"/>
    </source>
</evidence>
<keyword evidence="1" id="KW-0472">Membrane</keyword>
<feature type="transmembrane region" description="Helical" evidence="1">
    <location>
        <begin position="173"/>
        <end position="194"/>
    </location>
</feature>